<sequence>MFRVYYGTYATSSQKKHRGVVLYQPGQRIKNTSHQLENKGAWIPVDNEAFRPEP</sequence>
<dbReference type="EMBL" id="CP045908">
    <property type="protein sequence ID" value="QQP33116.1"/>
    <property type="molecule type" value="Genomic_DNA"/>
</dbReference>
<evidence type="ECO:0000313" key="2">
    <source>
        <dbReference type="Proteomes" id="UP000595437"/>
    </source>
</evidence>
<gene>
    <name evidence="1" type="ORF">FKW44_024377</name>
</gene>
<accession>A0A7T8GM47</accession>
<dbReference type="AlphaFoldDB" id="A0A7T8GM47"/>
<evidence type="ECO:0000313" key="1">
    <source>
        <dbReference type="EMBL" id="QQP33116.1"/>
    </source>
</evidence>
<organism evidence="1 2">
    <name type="scientific">Caligus rogercresseyi</name>
    <name type="common">Sea louse</name>
    <dbReference type="NCBI Taxonomy" id="217165"/>
    <lineage>
        <taxon>Eukaryota</taxon>
        <taxon>Metazoa</taxon>
        <taxon>Ecdysozoa</taxon>
        <taxon>Arthropoda</taxon>
        <taxon>Crustacea</taxon>
        <taxon>Multicrustacea</taxon>
        <taxon>Hexanauplia</taxon>
        <taxon>Copepoda</taxon>
        <taxon>Siphonostomatoida</taxon>
        <taxon>Caligidae</taxon>
        <taxon>Caligus</taxon>
    </lineage>
</organism>
<name>A0A7T8GM47_CALRO</name>
<keyword evidence="2" id="KW-1185">Reference proteome</keyword>
<protein>
    <submittedName>
        <fullName evidence="1">Uncharacterized protein</fullName>
    </submittedName>
</protein>
<dbReference type="Proteomes" id="UP000595437">
    <property type="component" value="Chromosome 19"/>
</dbReference>
<proteinExistence type="predicted"/>
<reference evidence="2" key="1">
    <citation type="submission" date="2021-01" db="EMBL/GenBank/DDBJ databases">
        <title>Caligus Genome Assembly.</title>
        <authorList>
            <person name="Gallardo-Escarate C."/>
        </authorList>
    </citation>
    <scope>NUCLEOTIDE SEQUENCE [LARGE SCALE GENOMIC DNA]</scope>
</reference>